<name>A0A346FHQ7_9CAUD</name>
<evidence type="ECO:0000313" key="2">
    <source>
        <dbReference type="Proteomes" id="UP000257815"/>
    </source>
</evidence>
<protein>
    <submittedName>
        <fullName evidence="1">Uncharacterized protein</fullName>
    </submittedName>
</protein>
<reference evidence="2" key="1">
    <citation type="submission" date="2018-06" db="EMBL/GenBank/DDBJ databases">
        <authorList>
            <person name="Sharma R."/>
            <person name="Ke K."/>
            <person name="Breakwell D.P."/>
            <person name="Hope S."/>
            <person name="Grose J.H."/>
        </authorList>
    </citation>
    <scope>NUCLEOTIDE SEQUENCE [LARGE SCALE GENOMIC DNA]</scope>
</reference>
<dbReference type="EMBL" id="MH426725">
    <property type="protein sequence ID" value="AXN57337.1"/>
    <property type="molecule type" value="Genomic_DNA"/>
</dbReference>
<dbReference type="Proteomes" id="UP000257815">
    <property type="component" value="Segment"/>
</dbReference>
<proteinExistence type="predicted"/>
<accession>A0A346FHQ7</accession>
<sequence>MQDSFIRMCKEVVNNTCPINVICNPAKHSYHTAINSKVSNEDAYKYFKECVVRCPDEKVLATVSHVIITRADKNIIVFGCYEDASNYYKELFPVDEEREKFLEKQFDNGYLVLVK</sequence>
<organism evidence="1 2">
    <name type="scientific">Erwinia phage SunLIRen</name>
    <dbReference type="NCBI Taxonomy" id="2267654"/>
    <lineage>
        <taxon>Viruses</taxon>
        <taxon>Duplodnaviria</taxon>
        <taxon>Heunggongvirae</taxon>
        <taxon>Uroviricota</taxon>
        <taxon>Caudoviricetes</taxon>
        <taxon>Andersonviridae</taxon>
        <taxon>Ounavirinae</taxon>
        <taxon>Kolesnikvirus</taxon>
        <taxon>Kolesnikvirus Ea214</taxon>
    </lineage>
</organism>
<evidence type="ECO:0000313" key="1">
    <source>
        <dbReference type="EMBL" id="AXN57337.1"/>
    </source>
</evidence>
<gene>
    <name evidence="1" type="ORF">SUNLIREN_15</name>
</gene>